<reference evidence="3 4" key="1">
    <citation type="submission" date="2018-08" db="EMBL/GenBank/DDBJ databases">
        <title>Bacillus chawlae sp. nov., Bacillus glennii sp. nov., and Bacillus saganii sp. nov. Isolated from the Vehicle Assembly Building at Kennedy Space Center where the Viking Spacecraft were Assembled.</title>
        <authorList>
            <person name="Seuylemezian A."/>
            <person name="Vaishampayan P."/>
        </authorList>
    </citation>
    <scope>NUCLEOTIDE SEQUENCE [LARGE SCALE GENOMIC DNA]</scope>
    <source>
        <strain evidence="3 4">V47-23a</strain>
    </source>
</reference>
<evidence type="ECO:0000313" key="3">
    <source>
        <dbReference type="EMBL" id="RFU62808.1"/>
    </source>
</evidence>
<evidence type="ECO:0000313" key="4">
    <source>
        <dbReference type="Proteomes" id="UP000264541"/>
    </source>
</evidence>
<accession>A0A372LAR8</accession>
<dbReference type="CDD" id="cd11613">
    <property type="entry name" value="SAF_AH_GD"/>
    <property type="match status" value="1"/>
</dbReference>
<gene>
    <name evidence="3" type="ORF">D0469_20260</name>
</gene>
<evidence type="ECO:0000259" key="2">
    <source>
        <dbReference type="SMART" id="SM00858"/>
    </source>
</evidence>
<keyword evidence="1" id="KW-0456">Lyase</keyword>
<dbReference type="PANTHER" id="PTHR30536">
    <property type="entry name" value="ALTRONATE/GALACTARATE DEHYDRATASE"/>
    <property type="match status" value="1"/>
</dbReference>
<sequence length="99" mass="11397">MDLNISNKKTALVIDSFDNVAVALTDLKQGEECIIRFNNREEEVTVFEDIPFGHKFAILDIDKDESVLKYGEEIGRMMVPVKKGSYIHNHNMYCERGMK</sequence>
<dbReference type="OrthoDB" id="9804574at2"/>
<dbReference type="GO" id="GO:0019698">
    <property type="term" value="P:D-galacturonate catabolic process"/>
    <property type="evidence" value="ECO:0007669"/>
    <property type="project" value="TreeGrafter"/>
</dbReference>
<keyword evidence="4" id="KW-1185">Reference proteome</keyword>
<dbReference type="PANTHER" id="PTHR30536:SF5">
    <property type="entry name" value="ALTRONATE DEHYDRATASE"/>
    <property type="match status" value="1"/>
</dbReference>
<organism evidence="3 4">
    <name type="scientific">Peribacillus saganii</name>
    <dbReference type="NCBI Taxonomy" id="2303992"/>
    <lineage>
        <taxon>Bacteria</taxon>
        <taxon>Bacillati</taxon>
        <taxon>Bacillota</taxon>
        <taxon>Bacilli</taxon>
        <taxon>Bacillales</taxon>
        <taxon>Bacillaceae</taxon>
        <taxon>Peribacillus</taxon>
    </lineage>
</organism>
<comment type="caution">
    <text evidence="3">The sequence shown here is derived from an EMBL/GenBank/DDBJ whole genome shotgun (WGS) entry which is preliminary data.</text>
</comment>
<dbReference type="RefSeq" id="WP_117328530.1">
    <property type="nucleotide sequence ID" value="NZ_QVTE01000070.1"/>
</dbReference>
<evidence type="ECO:0000256" key="1">
    <source>
        <dbReference type="ARBA" id="ARBA00023239"/>
    </source>
</evidence>
<feature type="domain" description="SAF" evidence="2">
    <location>
        <begin position="18"/>
        <end position="93"/>
    </location>
</feature>
<dbReference type="EMBL" id="QVTE01000070">
    <property type="protein sequence ID" value="RFU62808.1"/>
    <property type="molecule type" value="Genomic_DNA"/>
</dbReference>
<dbReference type="Pfam" id="PF08666">
    <property type="entry name" value="SAF"/>
    <property type="match status" value="1"/>
</dbReference>
<name>A0A372LAR8_9BACI</name>
<dbReference type="FunFam" id="2.30.130.110:FF:000003">
    <property type="entry name" value="D-galactarate dehydratase"/>
    <property type="match status" value="1"/>
</dbReference>
<dbReference type="Proteomes" id="UP000264541">
    <property type="component" value="Unassembled WGS sequence"/>
</dbReference>
<proteinExistence type="predicted"/>
<dbReference type="AlphaFoldDB" id="A0A372LAR8"/>
<dbReference type="InterPro" id="IPR052172">
    <property type="entry name" value="UxaA_altronate/galactarate_dh"/>
</dbReference>
<dbReference type="InterPro" id="IPR013974">
    <property type="entry name" value="SAF"/>
</dbReference>
<protein>
    <submittedName>
        <fullName evidence="3">Altronate dehydratase</fullName>
    </submittedName>
</protein>
<dbReference type="InterPro" id="IPR044144">
    <property type="entry name" value="SAF_UxaA/GarD"/>
</dbReference>
<dbReference type="SMART" id="SM00858">
    <property type="entry name" value="SAF"/>
    <property type="match status" value="1"/>
</dbReference>
<dbReference type="GO" id="GO:0016829">
    <property type="term" value="F:lyase activity"/>
    <property type="evidence" value="ECO:0007669"/>
    <property type="project" value="UniProtKB-KW"/>
</dbReference>
<dbReference type="Gene3D" id="2.30.130.110">
    <property type="match status" value="1"/>
</dbReference>